<feature type="region of interest" description="Disordered" evidence="1">
    <location>
        <begin position="1"/>
        <end position="72"/>
    </location>
</feature>
<name>A0A9Q3HK28_9BASI</name>
<feature type="compositionally biased region" description="Low complexity" evidence="1">
    <location>
        <begin position="32"/>
        <end position="41"/>
    </location>
</feature>
<sequence>MASIDGKEKYDAFNKRMEQKQPYTTQASAKNSLSSQQLQLQCEKSSTSSEKGERQSTSYKTLQPGLKNPKDSAGCHGKCILDGQNNYGITEKGGSQNKISEMIYDILDGIPNFYIAINYVKGHISDKHSLICNNIKTNKLSLSPINEKLMPFEKNLRKIQTSNNENSFGSKLNEQSASFKELAQKYSEFNIDDTIETRMKQAINNMKEDNKKVLYDISNSFTEVKTYAIALTKCSDTSQQEVLSLTMKFNQVIPDNTRQTEL</sequence>
<comment type="caution">
    <text evidence="2">The sequence shown here is derived from an EMBL/GenBank/DDBJ whole genome shotgun (WGS) entry which is preliminary data.</text>
</comment>
<organism evidence="2 3">
    <name type="scientific">Austropuccinia psidii MF-1</name>
    <dbReference type="NCBI Taxonomy" id="1389203"/>
    <lineage>
        <taxon>Eukaryota</taxon>
        <taxon>Fungi</taxon>
        <taxon>Dikarya</taxon>
        <taxon>Basidiomycota</taxon>
        <taxon>Pucciniomycotina</taxon>
        <taxon>Pucciniomycetes</taxon>
        <taxon>Pucciniales</taxon>
        <taxon>Sphaerophragmiaceae</taxon>
        <taxon>Austropuccinia</taxon>
    </lineage>
</organism>
<dbReference type="EMBL" id="AVOT02018484">
    <property type="protein sequence ID" value="MBW0505404.1"/>
    <property type="molecule type" value="Genomic_DNA"/>
</dbReference>
<proteinExistence type="predicted"/>
<feature type="compositionally biased region" description="Polar residues" evidence="1">
    <location>
        <begin position="42"/>
        <end position="61"/>
    </location>
</feature>
<evidence type="ECO:0000313" key="2">
    <source>
        <dbReference type="EMBL" id="MBW0505404.1"/>
    </source>
</evidence>
<dbReference type="AlphaFoldDB" id="A0A9Q3HK28"/>
<evidence type="ECO:0000256" key="1">
    <source>
        <dbReference type="SAM" id="MobiDB-lite"/>
    </source>
</evidence>
<dbReference type="Proteomes" id="UP000765509">
    <property type="component" value="Unassembled WGS sequence"/>
</dbReference>
<evidence type="ECO:0000313" key="3">
    <source>
        <dbReference type="Proteomes" id="UP000765509"/>
    </source>
</evidence>
<keyword evidence="3" id="KW-1185">Reference proteome</keyword>
<gene>
    <name evidence="2" type="ORF">O181_045119</name>
</gene>
<accession>A0A9Q3HK28</accession>
<feature type="compositionally biased region" description="Polar residues" evidence="1">
    <location>
        <begin position="21"/>
        <end position="31"/>
    </location>
</feature>
<reference evidence="2" key="1">
    <citation type="submission" date="2021-03" db="EMBL/GenBank/DDBJ databases">
        <title>Draft genome sequence of rust myrtle Austropuccinia psidii MF-1, a brazilian biotype.</title>
        <authorList>
            <person name="Quecine M.C."/>
            <person name="Pachon D.M.R."/>
            <person name="Bonatelli M.L."/>
            <person name="Correr F.H."/>
            <person name="Franceschini L.M."/>
            <person name="Leite T.F."/>
            <person name="Margarido G.R.A."/>
            <person name="Almeida C.A."/>
            <person name="Ferrarezi J.A."/>
            <person name="Labate C.A."/>
        </authorList>
    </citation>
    <scope>NUCLEOTIDE SEQUENCE</scope>
    <source>
        <strain evidence="2">MF-1</strain>
    </source>
</reference>
<protein>
    <submittedName>
        <fullName evidence="2">Uncharacterized protein</fullName>
    </submittedName>
</protein>
<feature type="compositionally biased region" description="Basic and acidic residues" evidence="1">
    <location>
        <begin position="1"/>
        <end position="19"/>
    </location>
</feature>